<dbReference type="OrthoDB" id="2213717at2759"/>
<sequence length="75" mass="8719">MDYIIEEGEEFNVRNLTHLSKYRPVLIELDTENENLESRILLVIEKVNKTIADKVATLAITCLIRMVRKRDSSIT</sequence>
<proteinExistence type="predicted"/>
<dbReference type="AlphaFoldDB" id="A0A1C7N4D9"/>
<comment type="caution">
    <text evidence="1">The sequence shown here is derived from an EMBL/GenBank/DDBJ whole genome shotgun (WGS) entry which is preliminary data.</text>
</comment>
<organism evidence="1 2">
    <name type="scientific">Choanephora cucurbitarum</name>
    <dbReference type="NCBI Taxonomy" id="101091"/>
    <lineage>
        <taxon>Eukaryota</taxon>
        <taxon>Fungi</taxon>
        <taxon>Fungi incertae sedis</taxon>
        <taxon>Mucoromycota</taxon>
        <taxon>Mucoromycotina</taxon>
        <taxon>Mucoromycetes</taxon>
        <taxon>Mucorales</taxon>
        <taxon>Mucorineae</taxon>
        <taxon>Choanephoraceae</taxon>
        <taxon>Choanephoroideae</taxon>
        <taxon>Choanephora</taxon>
    </lineage>
</organism>
<evidence type="ECO:0000313" key="1">
    <source>
        <dbReference type="EMBL" id="OBZ82174.1"/>
    </source>
</evidence>
<evidence type="ECO:0000313" key="2">
    <source>
        <dbReference type="Proteomes" id="UP000093000"/>
    </source>
</evidence>
<name>A0A1C7N4D9_9FUNG</name>
<dbReference type="InParanoid" id="A0A1C7N4D9"/>
<keyword evidence="2" id="KW-1185">Reference proteome</keyword>
<accession>A0A1C7N4D9</accession>
<gene>
    <name evidence="1" type="ORF">A0J61_09776</name>
</gene>
<reference evidence="1 2" key="1">
    <citation type="submission" date="2016-03" db="EMBL/GenBank/DDBJ databases">
        <title>Choanephora cucurbitarum.</title>
        <authorList>
            <person name="Min B."/>
            <person name="Park H."/>
            <person name="Park J.-H."/>
            <person name="Shin H.-D."/>
            <person name="Choi I.-G."/>
        </authorList>
    </citation>
    <scope>NUCLEOTIDE SEQUENCE [LARGE SCALE GENOMIC DNA]</scope>
    <source>
        <strain evidence="1 2">KUS-F28377</strain>
    </source>
</reference>
<protein>
    <submittedName>
        <fullName evidence="1">Uncharacterized protein</fullName>
    </submittedName>
</protein>
<dbReference type="EMBL" id="LUGH01000934">
    <property type="protein sequence ID" value="OBZ82174.1"/>
    <property type="molecule type" value="Genomic_DNA"/>
</dbReference>
<dbReference type="STRING" id="101091.A0A1C7N4D9"/>
<dbReference type="Proteomes" id="UP000093000">
    <property type="component" value="Unassembled WGS sequence"/>
</dbReference>